<organism evidence="5 6">
    <name type="scientific">Durusdinium trenchii</name>
    <dbReference type="NCBI Taxonomy" id="1381693"/>
    <lineage>
        <taxon>Eukaryota</taxon>
        <taxon>Sar</taxon>
        <taxon>Alveolata</taxon>
        <taxon>Dinophyceae</taxon>
        <taxon>Suessiales</taxon>
        <taxon>Symbiodiniaceae</taxon>
        <taxon>Durusdinium</taxon>
    </lineage>
</organism>
<dbReference type="SUPFAM" id="SSF56349">
    <property type="entry name" value="DNA breaking-rejoining enzymes"/>
    <property type="match status" value="1"/>
</dbReference>
<gene>
    <name evidence="5" type="ORF">SCF082_LOCUS45675</name>
</gene>
<keyword evidence="1" id="KW-0233">DNA recombination</keyword>
<proteinExistence type="predicted"/>
<dbReference type="InterPro" id="IPR013762">
    <property type="entry name" value="Integrase-like_cat_sf"/>
</dbReference>
<evidence type="ECO:0000256" key="3">
    <source>
        <dbReference type="SAM" id="Phobius"/>
    </source>
</evidence>
<dbReference type="CDD" id="cd00397">
    <property type="entry name" value="DNA_BRE_C"/>
    <property type="match status" value="1"/>
</dbReference>
<evidence type="ECO:0000259" key="4">
    <source>
        <dbReference type="PROSITE" id="PS51898"/>
    </source>
</evidence>
<feature type="compositionally biased region" description="Basic residues" evidence="2">
    <location>
        <begin position="396"/>
        <end position="417"/>
    </location>
</feature>
<feature type="compositionally biased region" description="Basic and acidic residues" evidence="2">
    <location>
        <begin position="385"/>
        <end position="395"/>
    </location>
</feature>
<evidence type="ECO:0000313" key="6">
    <source>
        <dbReference type="Proteomes" id="UP001642464"/>
    </source>
</evidence>
<evidence type="ECO:0000256" key="2">
    <source>
        <dbReference type="SAM" id="MobiDB-lite"/>
    </source>
</evidence>
<keyword evidence="3" id="KW-0812">Transmembrane</keyword>
<feature type="domain" description="Tyr recombinase" evidence="4">
    <location>
        <begin position="888"/>
        <end position="1061"/>
    </location>
</feature>
<evidence type="ECO:0000313" key="5">
    <source>
        <dbReference type="EMBL" id="CAK9097379.1"/>
    </source>
</evidence>
<accession>A0ABP0R9X0</accession>
<feature type="transmembrane region" description="Helical" evidence="3">
    <location>
        <begin position="760"/>
        <end position="782"/>
    </location>
</feature>
<dbReference type="EMBL" id="CAXAMM010041117">
    <property type="protein sequence ID" value="CAK9097379.1"/>
    <property type="molecule type" value="Genomic_DNA"/>
</dbReference>
<dbReference type="GO" id="GO:0016853">
    <property type="term" value="F:isomerase activity"/>
    <property type="evidence" value="ECO:0007669"/>
    <property type="project" value="UniProtKB-KW"/>
</dbReference>
<dbReference type="InterPro" id="IPR002104">
    <property type="entry name" value="Integrase_catalytic"/>
</dbReference>
<dbReference type="Pfam" id="PF00589">
    <property type="entry name" value="Phage_integrase"/>
    <property type="match status" value="1"/>
</dbReference>
<dbReference type="PROSITE" id="PS51898">
    <property type="entry name" value="TYR_RECOMBINASE"/>
    <property type="match status" value="1"/>
</dbReference>
<feature type="region of interest" description="Disordered" evidence="2">
    <location>
        <begin position="385"/>
        <end position="459"/>
    </location>
</feature>
<feature type="compositionally biased region" description="Basic and acidic residues" evidence="2">
    <location>
        <begin position="450"/>
        <end position="459"/>
    </location>
</feature>
<feature type="non-terminal residue" evidence="5">
    <location>
        <position position="1"/>
    </location>
</feature>
<reference evidence="5 6" key="1">
    <citation type="submission" date="2024-02" db="EMBL/GenBank/DDBJ databases">
        <authorList>
            <person name="Chen Y."/>
            <person name="Shah S."/>
            <person name="Dougan E. K."/>
            <person name="Thang M."/>
            <person name="Chan C."/>
        </authorList>
    </citation>
    <scope>NUCLEOTIDE SEQUENCE [LARGE SCALE GENOMIC DNA]</scope>
</reference>
<comment type="caution">
    <text evidence="5">The sequence shown here is derived from an EMBL/GenBank/DDBJ whole genome shotgun (WGS) entry which is preliminary data.</text>
</comment>
<name>A0ABP0R9X0_9DINO</name>
<keyword evidence="3" id="KW-1133">Transmembrane helix</keyword>
<dbReference type="Gene3D" id="1.10.443.10">
    <property type="entry name" value="Intergrase catalytic core"/>
    <property type="match status" value="1"/>
</dbReference>
<keyword evidence="5" id="KW-0413">Isomerase</keyword>
<feature type="compositionally biased region" description="Low complexity" evidence="2">
    <location>
        <begin position="420"/>
        <end position="442"/>
    </location>
</feature>
<dbReference type="Proteomes" id="UP001642464">
    <property type="component" value="Unassembled WGS sequence"/>
</dbReference>
<sequence>IRSSEFVAPGEAIIESKTSSWLMHLCAVLFGEMSHFFHDPQVPVVLHQKIRRNYPSEGDSAVAIWEEGGEVQEGFLLIRPDREKGKFNVMFVMRILQGKFAPWATFQTGVKAAVGGSLEGVGSALWEPLVHCIKSTWEGVYYFLCVLVIFELRSEIWSLVSIVWRVFRCLIQVTDRKAQFLDTPEIEEEPSTGIETEHLWLTCQHLYMEGFFLSERSGEWDEIWVAGLVPDSGELIARSTNEDGSDWIWSLIRCEAGSLRPPVGAGAQRAAPPGIAPATVNWICSPEHVDQRWVPTVAEAAALKQEAAVLGLHVKRIGVQDGQVTIPGRGMSLIPFTAAPIAGGASAAAPRGAVGALGPVPAPEADGGAFNLQSLSDVIQELKDMARKKEGQSKEKSKKKKRSRKKSKDKKKKKKRKDSSSGSSTSRSRSSASSRSSSQSSSGPFVWKPKGKDREVSYKKVHAVDSEKFKRKGELLAYASRHPGALSGHFLASIYARLSKGKVERSSQLREASVVSWAAQHSGLTEVRDVREVLTLAEAMDAVNRKEIARAMDILAQRILAIQQAALNMLHGSLDVEFKFVSAAHSRIQDETEDRVITDPSVNQLLDPQKLPRPRFAYIPKLRVTLAETKAAFCGPTWLSRAEQVYGWLDDLRGRKVRVTTLPDVIWCELMTAALLLPYAQFNLSAPFSQRVECSDASMSGIGRAWATMPSDLVQRMAQLCDNPADKPSRLFEGERKGTRRDDDLVSWVERLSQEHGLHIYGFILILLAGILGLASSARLGLGRHRVEAFLLKSLRDATREKYQQAIQLLNREILQTQTDWASLTEAEQDLFLAEWLVDGYEQGSGRTEYGYVLSALGRMNPRVRYKTAWRVFEVWGSLQPPQQAPAAPPELLTAMMVAAFALNRAPLGILICICFSGLLRVGEALQLRWSDIFFAAGNVTLCLGQTKGGMEQKVVISNGTVFEWLGRFGAQHGACATDTKVFDMSYSSVLRWVKKLALLLAGEEIKLTTHSFRRSGASELCRQGVAIADICLFGKGKFFLSEYLTILVNALGEDHAEKGSGSKDALTKGCALENDTLLTKEGLANDILLTKEGQNVKLSSACPWPRALFPAEDAAHEEPQAAAQAMPVDDDDIETFDTLDGLEVVPYQCIVRRSDWERVRSLSHLVLTSE</sequence>
<keyword evidence="3" id="KW-0472">Membrane</keyword>
<dbReference type="InterPro" id="IPR011010">
    <property type="entry name" value="DNA_brk_join_enz"/>
</dbReference>
<keyword evidence="6" id="KW-1185">Reference proteome</keyword>
<protein>
    <submittedName>
        <fullName evidence="5">Peptidylprolyl isomerase</fullName>
    </submittedName>
</protein>
<evidence type="ECO:0000256" key="1">
    <source>
        <dbReference type="ARBA" id="ARBA00023172"/>
    </source>
</evidence>